<evidence type="ECO:0000313" key="2">
    <source>
        <dbReference type="Proteomes" id="UP000277279"/>
    </source>
</evidence>
<reference evidence="1 2" key="1">
    <citation type="submission" date="2018-11" db="EMBL/GenBank/DDBJ databases">
        <authorList>
            <person name="Huo Y."/>
        </authorList>
    </citation>
    <scope>NUCLEOTIDE SEQUENCE [LARGE SCALE GENOMIC DNA]</scope>
    <source>
        <strain evidence="1 2">DSM 30132</strain>
    </source>
</reference>
<sequence length="72" mass="7988">MRQSAEEEVITVQAIRAFAARPLDLSAPERRLKRADDAFSQLILQVENVLGRTLESVDPDMGCVPPPRSAVR</sequence>
<organism evidence="1 2">
    <name type="scientific">Rhizobium pisi</name>
    <dbReference type="NCBI Taxonomy" id="574561"/>
    <lineage>
        <taxon>Bacteria</taxon>
        <taxon>Pseudomonadati</taxon>
        <taxon>Pseudomonadota</taxon>
        <taxon>Alphaproteobacteria</taxon>
        <taxon>Hyphomicrobiales</taxon>
        <taxon>Rhizobiaceae</taxon>
        <taxon>Rhizobium/Agrobacterium group</taxon>
        <taxon>Rhizobium</taxon>
    </lineage>
</organism>
<protein>
    <submittedName>
        <fullName evidence="1">Uncharacterized protein</fullName>
    </submittedName>
</protein>
<accession>A0A3R9ABF9</accession>
<dbReference type="Proteomes" id="UP000277279">
    <property type="component" value="Unassembled WGS sequence"/>
</dbReference>
<dbReference type="AlphaFoldDB" id="A0A3R9ABF9"/>
<gene>
    <name evidence="1" type="ORF">EFD55_26490</name>
</gene>
<dbReference type="EMBL" id="RJJT01000023">
    <property type="protein sequence ID" value="RSB65689.1"/>
    <property type="molecule type" value="Genomic_DNA"/>
</dbReference>
<proteinExistence type="predicted"/>
<evidence type="ECO:0000313" key="1">
    <source>
        <dbReference type="EMBL" id="RSB65689.1"/>
    </source>
</evidence>
<name>A0A3R9ABF9_9HYPH</name>
<comment type="caution">
    <text evidence="1">The sequence shown here is derived from an EMBL/GenBank/DDBJ whole genome shotgun (WGS) entry which is preliminary data.</text>
</comment>